<evidence type="ECO:0000256" key="3">
    <source>
        <dbReference type="ARBA" id="ARBA00022679"/>
    </source>
</evidence>
<dbReference type="AlphaFoldDB" id="A0A6B1DAI0"/>
<dbReference type="Pfam" id="PF13727">
    <property type="entry name" value="CoA_binding_3"/>
    <property type="match status" value="1"/>
</dbReference>
<feature type="transmembrane region" description="Helical" evidence="8">
    <location>
        <begin position="61"/>
        <end position="82"/>
    </location>
</feature>
<comment type="similarity">
    <text evidence="2">Belongs to the bacterial sugar transferase family.</text>
</comment>
<accession>A0A6B1DAI0</accession>
<reference evidence="10" key="1">
    <citation type="submission" date="2019-09" db="EMBL/GenBank/DDBJ databases">
        <title>Characterisation of the sponge microbiome using genome-centric metagenomics.</title>
        <authorList>
            <person name="Engelberts J.P."/>
            <person name="Robbins S.J."/>
            <person name="De Goeij J.M."/>
            <person name="Aranda M."/>
            <person name="Bell S.C."/>
            <person name="Webster N.S."/>
        </authorList>
    </citation>
    <scope>NUCLEOTIDE SEQUENCE</scope>
    <source>
        <strain evidence="10">SB0661_bin_32</strain>
    </source>
</reference>
<evidence type="ECO:0000259" key="9">
    <source>
        <dbReference type="Pfam" id="PF02397"/>
    </source>
</evidence>
<evidence type="ECO:0000256" key="6">
    <source>
        <dbReference type="ARBA" id="ARBA00023136"/>
    </source>
</evidence>
<dbReference type="Gene3D" id="3.40.50.720">
    <property type="entry name" value="NAD(P)-binding Rossmann-like Domain"/>
    <property type="match status" value="1"/>
</dbReference>
<protein>
    <submittedName>
        <fullName evidence="10">Undecaprenyl-phosphate glucose phosphotransferase</fullName>
        <ecNumber evidence="10">2.7.8.31</ecNumber>
    </submittedName>
</protein>
<organism evidence="10">
    <name type="scientific">Caldilineaceae bacterium SB0661_bin_32</name>
    <dbReference type="NCBI Taxonomy" id="2605255"/>
    <lineage>
        <taxon>Bacteria</taxon>
        <taxon>Bacillati</taxon>
        <taxon>Chloroflexota</taxon>
        <taxon>Caldilineae</taxon>
        <taxon>Caldilineales</taxon>
        <taxon>Caldilineaceae</taxon>
    </lineage>
</organism>
<name>A0A6B1DAI0_9CHLR</name>
<evidence type="ECO:0000256" key="1">
    <source>
        <dbReference type="ARBA" id="ARBA00004141"/>
    </source>
</evidence>
<dbReference type="InterPro" id="IPR017475">
    <property type="entry name" value="EPS_sugar_tfrase"/>
</dbReference>
<dbReference type="InterPro" id="IPR003362">
    <property type="entry name" value="Bact_transf"/>
</dbReference>
<evidence type="ECO:0000256" key="4">
    <source>
        <dbReference type="ARBA" id="ARBA00022692"/>
    </source>
</evidence>
<keyword evidence="4 8" id="KW-0812">Transmembrane</keyword>
<evidence type="ECO:0000256" key="5">
    <source>
        <dbReference type="ARBA" id="ARBA00022989"/>
    </source>
</evidence>
<comment type="subcellular location">
    <subcellularLocation>
        <location evidence="1">Membrane</location>
        <topology evidence="1">Multi-pass membrane protein</topology>
    </subcellularLocation>
</comment>
<feature type="region of interest" description="Disordered" evidence="7">
    <location>
        <begin position="1"/>
        <end position="25"/>
    </location>
</feature>
<proteinExistence type="inferred from homology"/>
<dbReference type="GO" id="GO:0089702">
    <property type="term" value="F:undecaprenyl-phosphate glucose phosphotransferase activity"/>
    <property type="evidence" value="ECO:0007669"/>
    <property type="project" value="UniProtKB-EC"/>
</dbReference>
<feature type="transmembrane region" description="Helical" evidence="8">
    <location>
        <begin position="176"/>
        <end position="192"/>
    </location>
</feature>
<sequence length="525" mass="58716">MWKSPVQPTTELEESPTESRPSATAAAEDVTAAEESIYASPNGRYSALRAQRPGVPKRAQLLFALSLVVVDLGCTWLAFFLAHRLTEMNLTPRLMELQPDIIVGPFVEFLALPLAQSLVLLSLFSSQRMYQRRRPLGQLDEIFRTAKLTTLCTLLTVALVSLFLRDFVYHRTFLGYAWLLNIMMLTIGRTLHAQLQWNAQARGIGGDRVLLIGGGDSGRMILQRVQANPKLGFQVIGIVDNSSTRSILDVPILGSVADIPRIIDEFAVDEVIIALPESTHQELVGIISLCEREKVGIRVLPDAFGIMASEVTIGYLGGLPLVTVRDVALQGWKLTLKRGMDLVGSAIGLVVLSPFLMLVALLIKLDSPGPVFYTHERMGLDAKSFKILKFRSMREDAEESGPGWTVENDPRRTKLGAFIRRANIDELPQLINVLFGEMSLVGPRPERPVYVEQFRQMIPRYMDRHREKAGMTGWAAVNGMRGDTSIEERTKYDLWYIENWSLALDIKIIIRTLGQWLLGTNKNAY</sequence>
<dbReference type="InterPro" id="IPR036291">
    <property type="entry name" value="NAD(P)-bd_dom_sf"/>
</dbReference>
<evidence type="ECO:0000256" key="8">
    <source>
        <dbReference type="SAM" id="Phobius"/>
    </source>
</evidence>
<keyword evidence="5 8" id="KW-1133">Transmembrane helix</keyword>
<dbReference type="PANTHER" id="PTHR30576:SF0">
    <property type="entry name" value="UNDECAPRENYL-PHOSPHATE N-ACETYLGALACTOSAMINYL 1-PHOSPHATE TRANSFERASE-RELATED"/>
    <property type="match status" value="1"/>
</dbReference>
<evidence type="ECO:0000256" key="7">
    <source>
        <dbReference type="SAM" id="MobiDB-lite"/>
    </source>
</evidence>
<keyword evidence="3 10" id="KW-0808">Transferase</keyword>
<evidence type="ECO:0000313" key="10">
    <source>
        <dbReference type="EMBL" id="MYC96931.1"/>
    </source>
</evidence>
<dbReference type="InterPro" id="IPR017473">
    <property type="entry name" value="Undecaprenyl-P_gluc_Ptfrase"/>
</dbReference>
<dbReference type="EC" id="2.7.8.31" evidence="10"/>
<dbReference type="PANTHER" id="PTHR30576">
    <property type="entry name" value="COLANIC BIOSYNTHESIS UDP-GLUCOSE LIPID CARRIER TRANSFERASE"/>
    <property type="match status" value="1"/>
</dbReference>
<feature type="transmembrane region" description="Helical" evidence="8">
    <location>
        <begin position="145"/>
        <end position="164"/>
    </location>
</feature>
<dbReference type="Pfam" id="PF02397">
    <property type="entry name" value="Bac_transf"/>
    <property type="match status" value="1"/>
</dbReference>
<evidence type="ECO:0000256" key="2">
    <source>
        <dbReference type="ARBA" id="ARBA00006464"/>
    </source>
</evidence>
<gene>
    <name evidence="10" type="ORF">F4X14_18375</name>
</gene>
<feature type="domain" description="Bacterial sugar transferase" evidence="9">
    <location>
        <begin position="337"/>
        <end position="516"/>
    </location>
</feature>
<dbReference type="NCBIfam" id="TIGR03023">
    <property type="entry name" value="WcaJ_sugtrans"/>
    <property type="match status" value="1"/>
</dbReference>
<keyword evidence="6 8" id="KW-0472">Membrane</keyword>
<comment type="caution">
    <text evidence="10">The sequence shown here is derived from an EMBL/GenBank/DDBJ whole genome shotgun (WGS) entry which is preliminary data.</text>
</comment>
<feature type="transmembrane region" description="Helical" evidence="8">
    <location>
        <begin position="102"/>
        <end position="124"/>
    </location>
</feature>
<dbReference type="EMBL" id="VXMH01000100">
    <property type="protein sequence ID" value="MYC96931.1"/>
    <property type="molecule type" value="Genomic_DNA"/>
</dbReference>
<dbReference type="NCBIfam" id="TIGR03025">
    <property type="entry name" value="EPS_sugtrans"/>
    <property type="match status" value="1"/>
</dbReference>
<dbReference type="GO" id="GO:0016020">
    <property type="term" value="C:membrane"/>
    <property type="evidence" value="ECO:0007669"/>
    <property type="project" value="UniProtKB-SubCell"/>
</dbReference>
<feature type="transmembrane region" description="Helical" evidence="8">
    <location>
        <begin position="342"/>
        <end position="363"/>
    </location>
</feature>
<dbReference type="SUPFAM" id="SSF51735">
    <property type="entry name" value="NAD(P)-binding Rossmann-fold domains"/>
    <property type="match status" value="1"/>
</dbReference>